<feature type="region of interest" description="Disordered" evidence="1">
    <location>
        <begin position="57"/>
        <end position="78"/>
    </location>
</feature>
<name>A0A235B866_9BACL</name>
<dbReference type="InterPro" id="IPR058867">
    <property type="entry name" value="YtzJ"/>
</dbReference>
<dbReference type="OrthoDB" id="2679903at2"/>
<proteinExistence type="predicted"/>
<evidence type="ECO:0000313" key="2">
    <source>
        <dbReference type="EMBL" id="OYD08422.1"/>
    </source>
</evidence>
<reference evidence="2 3" key="1">
    <citation type="submission" date="2017-07" db="EMBL/GenBank/DDBJ databases">
        <title>The genome sequence of Paludifilum halophilum highlights mechanisms for microbial adaptation to high salt environemnts.</title>
        <authorList>
            <person name="Belbahri L."/>
        </authorList>
    </citation>
    <scope>NUCLEOTIDE SEQUENCE [LARGE SCALE GENOMIC DNA]</scope>
    <source>
        <strain evidence="2 3">DSM 102817</strain>
    </source>
</reference>
<dbReference type="EMBL" id="NOWF01000003">
    <property type="protein sequence ID" value="OYD08422.1"/>
    <property type="molecule type" value="Genomic_DNA"/>
</dbReference>
<comment type="caution">
    <text evidence="2">The sequence shown here is derived from an EMBL/GenBank/DDBJ whole genome shotgun (WGS) entry which is preliminary data.</text>
</comment>
<keyword evidence="3" id="KW-1185">Reference proteome</keyword>
<protein>
    <submittedName>
        <fullName evidence="2">Uncharacterized protein</fullName>
    </submittedName>
</protein>
<evidence type="ECO:0000313" key="3">
    <source>
        <dbReference type="Proteomes" id="UP000215459"/>
    </source>
</evidence>
<sequence>MIISRRQLARAKVEKLKRGYSAYAETREVSQMIEKKLDEMDLSVHIDRTPIGCWFIPENEEDSMHPPYPPDGSTESPR</sequence>
<evidence type="ECO:0000256" key="1">
    <source>
        <dbReference type="SAM" id="MobiDB-lite"/>
    </source>
</evidence>
<gene>
    <name evidence="2" type="ORF">CHM34_06205</name>
</gene>
<accession>A0A235B866</accession>
<dbReference type="RefSeq" id="WP_094263727.1">
    <property type="nucleotide sequence ID" value="NZ_NOWF01000003.1"/>
</dbReference>
<dbReference type="Pfam" id="PF26326">
    <property type="entry name" value="YtzJ"/>
    <property type="match status" value="1"/>
</dbReference>
<dbReference type="Proteomes" id="UP000215459">
    <property type="component" value="Unassembled WGS sequence"/>
</dbReference>
<organism evidence="2 3">
    <name type="scientific">Paludifilum halophilum</name>
    <dbReference type="NCBI Taxonomy" id="1642702"/>
    <lineage>
        <taxon>Bacteria</taxon>
        <taxon>Bacillati</taxon>
        <taxon>Bacillota</taxon>
        <taxon>Bacilli</taxon>
        <taxon>Bacillales</taxon>
        <taxon>Thermoactinomycetaceae</taxon>
        <taxon>Paludifilum</taxon>
    </lineage>
</organism>
<dbReference type="AlphaFoldDB" id="A0A235B866"/>